<organism evidence="2 3">
    <name type="scientific">Duganella callida</name>
    <dbReference type="NCBI Taxonomy" id="2561932"/>
    <lineage>
        <taxon>Bacteria</taxon>
        <taxon>Pseudomonadati</taxon>
        <taxon>Pseudomonadota</taxon>
        <taxon>Betaproteobacteria</taxon>
        <taxon>Burkholderiales</taxon>
        <taxon>Oxalobacteraceae</taxon>
        <taxon>Telluria group</taxon>
        <taxon>Duganella</taxon>
    </lineage>
</organism>
<gene>
    <name evidence="2" type="ORF">E4L98_00605</name>
</gene>
<dbReference type="EMBL" id="SPVG01000007">
    <property type="protein sequence ID" value="TFW31230.1"/>
    <property type="molecule type" value="Genomic_DNA"/>
</dbReference>
<name>A0A4Y9T0Z3_9BURK</name>
<dbReference type="RefSeq" id="WP_135199626.1">
    <property type="nucleotide sequence ID" value="NZ_SPVG01000007.1"/>
</dbReference>
<keyword evidence="3" id="KW-1185">Reference proteome</keyword>
<protein>
    <recommendedName>
        <fullName evidence="1">RsaL-like HTH domain-containing protein</fullName>
    </recommendedName>
</protein>
<dbReference type="AlphaFoldDB" id="A0A4Y9T0Z3"/>
<proteinExistence type="predicted"/>
<dbReference type="Proteomes" id="UP000297729">
    <property type="component" value="Unassembled WGS sequence"/>
</dbReference>
<evidence type="ECO:0000259" key="1">
    <source>
        <dbReference type="Pfam" id="PF22495"/>
    </source>
</evidence>
<reference evidence="2 3" key="1">
    <citation type="submission" date="2019-03" db="EMBL/GenBank/DDBJ databases">
        <title>Draft Genome Sequence of Duganella callidus sp. nov., a Novel Duganella Species Isolated from Cultivated Soil.</title>
        <authorList>
            <person name="Raths R."/>
            <person name="Peta V."/>
            <person name="Bucking H."/>
        </authorList>
    </citation>
    <scope>NUCLEOTIDE SEQUENCE [LARGE SCALE GENOMIC DNA]</scope>
    <source>
        <strain evidence="2 3">DN04</strain>
    </source>
</reference>
<sequence>MNKPMMEQRATDARTAPRRIVLAPGDEELHWITQRDKYLIRDFRHVMRENQTAFWRRFGVTQTRGSRFERGKAMPLPVLMLVRLYLKRVISDADLLQVRAADDADGPL</sequence>
<dbReference type="Pfam" id="PF22495">
    <property type="entry name" value="HTH_92"/>
    <property type="match status" value="1"/>
</dbReference>
<evidence type="ECO:0000313" key="3">
    <source>
        <dbReference type="Proteomes" id="UP000297729"/>
    </source>
</evidence>
<evidence type="ECO:0000313" key="2">
    <source>
        <dbReference type="EMBL" id="TFW31230.1"/>
    </source>
</evidence>
<dbReference type="OrthoDB" id="3173404at2"/>
<dbReference type="InterPro" id="IPR055172">
    <property type="entry name" value="HTH_RsaL-like"/>
</dbReference>
<feature type="domain" description="RsaL-like HTH" evidence="1">
    <location>
        <begin position="41"/>
        <end position="85"/>
    </location>
</feature>
<accession>A0A4Y9T0Z3</accession>
<comment type="caution">
    <text evidence="2">The sequence shown here is derived from an EMBL/GenBank/DDBJ whole genome shotgun (WGS) entry which is preliminary data.</text>
</comment>